<dbReference type="EMBL" id="JBFXLT010000034">
    <property type="protein sequence ID" value="KAL2814248.1"/>
    <property type="molecule type" value="Genomic_DNA"/>
</dbReference>
<gene>
    <name evidence="1" type="ORF">BJX63DRAFT_392552</name>
</gene>
<proteinExistence type="predicted"/>
<protein>
    <submittedName>
        <fullName evidence="1">Uncharacterized protein</fullName>
    </submittedName>
</protein>
<evidence type="ECO:0000313" key="1">
    <source>
        <dbReference type="EMBL" id="KAL2814248.1"/>
    </source>
</evidence>
<evidence type="ECO:0000313" key="2">
    <source>
        <dbReference type="Proteomes" id="UP001610334"/>
    </source>
</evidence>
<accession>A0ABR4HFI5</accession>
<name>A0ABR4HFI5_9EURO</name>
<dbReference type="Proteomes" id="UP001610334">
    <property type="component" value="Unassembled WGS sequence"/>
</dbReference>
<reference evidence="1 2" key="1">
    <citation type="submission" date="2024-07" db="EMBL/GenBank/DDBJ databases">
        <title>Section-level genome sequencing and comparative genomics of Aspergillus sections Usti and Cavernicolus.</title>
        <authorList>
            <consortium name="Lawrence Berkeley National Laboratory"/>
            <person name="Nybo J.L."/>
            <person name="Vesth T.C."/>
            <person name="Theobald S."/>
            <person name="Frisvad J.C."/>
            <person name="Larsen T.O."/>
            <person name="Kjaerboelling I."/>
            <person name="Rothschild-Mancinelli K."/>
            <person name="Lyhne E.K."/>
            <person name="Kogle M.E."/>
            <person name="Barry K."/>
            <person name="Clum A."/>
            <person name="Na H."/>
            <person name="Ledsgaard L."/>
            <person name="Lin J."/>
            <person name="Lipzen A."/>
            <person name="Kuo A."/>
            <person name="Riley R."/>
            <person name="Mondo S."/>
            <person name="Labutti K."/>
            <person name="Haridas S."/>
            <person name="Pangalinan J."/>
            <person name="Salamov A.A."/>
            <person name="Simmons B.A."/>
            <person name="Magnuson J.K."/>
            <person name="Chen J."/>
            <person name="Drula E."/>
            <person name="Henrissat B."/>
            <person name="Wiebenga A."/>
            <person name="Lubbers R.J."/>
            <person name="Gomes A.C."/>
            <person name="Makela M.R."/>
            <person name="Stajich J."/>
            <person name="Grigoriev I.V."/>
            <person name="Mortensen U.H."/>
            <person name="De Vries R.P."/>
            <person name="Baker S.E."/>
            <person name="Andersen M.R."/>
        </authorList>
    </citation>
    <scope>NUCLEOTIDE SEQUENCE [LARGE SCALE GENOMIC DNA]</scope>
    <source>
        <strain evidence="1 2">CBS 588.65</strain>
    </source>
</reference>
<keyword evidence="2" id="KW-1185">Reference proteome</keyword>
<sequence length="55" mass="6155">MYPTKIIDRLNCMAFSRASERPLLKELESVALALKTSGFLPTSRSGLRGLQRLFA</sequence>
<comment type="caution">
    <text evidence="1">The sequence shown here is derived from an EMBL/GenBank/DDBJ whole genome shotgun (WGS) entry which is preliminary data.</text>
</comment>
<organism evidence="1 2">
    <name type="scientific">Aspergillus granulosus</name>
    <dbReference type="NCBI Taxonomy" id="176169"/>
    <lineage>
        <taxon>Eukaryota</taxon>
        <taxon>Fungi</taxon>
        <taxon>Dikarya</taxon>
        <taxon>Ascomycota</taxon>
        <taxon>Pezizomycotina</taxon>
        <taxon>Eurotiomycetes</taxon>
        <taxon>Eurotiomycetidae</taxon>
        <taxon>Eurotiales</taxon>
        <taxon>Aspergillaceae</taxon>
        <taxon>Aspergillus</taxon>
        <taxon>Aspergillus subgen. Nidulantes</taxon>
    </lineage>
</organism>